<dbReference type="SMART" id="SM00450">
    <property type="entry name" value="RHOD"/>
    <property type="match status" value="2"/>
</dbReference>
<evidence type="ECO:0000256" key="2">
    <source>
        <dbReference type="ARBA" id="ARBA00022737"/>
    </source>
</evidence>
<feature type="domain" description="Rhodanese" evidence="3">
    <location>
        <begin position="164"/>
        <end position="275"/>
    </location>
</feature>
<evidence type="ECO:0000259" key="3">
    <source>
        <dbReference type="PROSITE" id="PS50206"/>
    </source>
</evidence>
<dbReference type="EMBL" id="FORM01000007">
    <property type="protein sequence ID" value="SFJ39001.1"/>
    <property type="molecule type" value="Genomic_DNA"/>
</dbReference>
<protein>
    <submittedName>
        <fullName evidence="4">3-mercaptopyruvate sulfurtransferase SseA, contains two rhodanese domains</fullName>
    </submittedName>
</protein>
<dbReference type="Pfam" id="PF00581">
    <property type="entry name" value="Rhodanese"/>
    <property type="match status" value="2"/>
</dbReference>
<dbReference type="InterPro" id="IPR001763">
    <property type="entry name" value="Rhodanese-like_dom"/>
</dbReference>
<name>A0A1I3R0G6_9FLAO</name>
<dbReference type="InterPro" id="IPR036873">
    <property type="entry name" value="Rhodanese-like_dom_sf"/>
</dbReference>
<dbReference type="CDD" id="cd07177">
    <property type="entry name" value="terB_like"/>
    <property type="match status" value="1"/>
</dbReference>
<keyword evidence="2" id="KW-0677">Repeat</keyword>
<dbReference type="Gene3D" id="1.10.3680.10">
    <property type="entry name" value="TerB-like"/>
    <property type="match status" value="1"/>
</dbReference>
<dbReference type="InterPro" id="IPR045078">
    <property type="entry name" value="TST/MPST-like"/>
</dbReference>
<accession>A0A1I3R0G6</accession>
<dbReference type="AlphaFoldDB" id="A0A1I3R0G6"/>
<evidence type="ECO:0000313" key="4">
    <source>
        <dbReference type="EMBL" id="SFJ39001.1"/>
    </source>
</evidence>
<dbReference type="CDD" id="cd01449">
    <property type="entry name" value="TST_Repeat_2"/>
    <property type="match status" value="1"/>
</dbReference>
<dbReference type="SUPFAM" id="SSF52821">
    <property type="entry name" value="Rhodanese/Cell cycle control phosphatase"/>
    <property type="match status" value="2"/>
</dbReference>
<reference evidence="5" key="1">
    <citation type="submission" date="2016-10" db="EMBL/GenBank/DDBJ databases">
        <authorList>
            <person name="Varghese N."/>
            <person name="Submissions S."/>
        </authorList>
    </citation>
    <scope>NUCLEOTIDE SEQUENCE [LARGE SCALE GENOMIC DNA]</scope>
    <source>
        <strain evidence="5">DSM 28881</strain>
    </source>
</reference>
<dbReference type="SUPFAM" id="SSF158682">
    <property type="entry name" value="TerB-like"/>
    <property type="match status" value="1"/>
</dbReference>
<feature type="domain" description="Rhodanese" evidence="3">
    <location>
        <begin position="18"/>
        <end position="133"/>
    </location>
</feature>
<dbReference type="GO" id="GO:0004792">
    <property type="term" value="F:thiosulfate-cyanide sulfurtransferase activity"/>
    <property type="evidence" value="ECO:0007669"/>
    <property type="project" value="TreeGrafter"/>
</dbReference>
<dbReference type="PANTHER" id="PTHR11364">
    <property type="entry name" value="THIOSULFATE SULFERTANSFERASE"/>
    <property type="match status" value="1"/>
</dbReference>
<dbReference type="PANTHER" id="PTHR11364:SF27">
    <property type="entry name" value="SULFURTRANSFERASE"/>
    <property type="match status" value="1"/>
</dbReference>
<dbReference type="CDD" id="cd01448">
    <property type="entry name" value="TST_Repeat_1"/>
    <property type="match status" value="1"/>
</dbReference>
<evidence type="ECO:0000256" key="1">
    <source>
        <dbReference type="ARBA" id="ARBA00022679"/>
    </source>
</evidence>
<organism evidence="4 5">
    <name type="scientific">Olleya namhaensis</name>
    <dbReference type="NCBI Taxonomy" id="1144750"/>
    <lineage>
        <taxon>Bacteria</taxon>
        <taxon>Pseudomonadati</taxon>
        <taxon>Bacteroidota</taxon>
        <taxon>Flavobacteriia</taxon>
        <taxon>Flavobacteriales</taxon>
        <taxon>Flavobacteriaceae</taxon>
    </lineage>
</organism>
<proteinExistence type="predicted"/>
<dbReference type="InterPro" id="IPR029024">
    <property type="entry name" value="TerB-like"/>
</dbReference>
<keyword evidence="4" id="KW-0670">Pyruvate</keyword>
<keyword evidence="5" id="KW-1185">Reference proteome</keyword>
<gene>
    <name evidence="4" type="ORF">SAMN05443431_10723</name>
</gene>
<keyword evidence="1 4" id="KW-0808">Transferase</keyword>
<dbReference type="Gene3D" id="3.40.250.10">
    <property type="entry name" value="Rhodanese-like domain"/>
    <property type="match status" value="2"/>
</dbReference>
<sequence length="383" mass="43374">MEGFDNIVSVNWLQANLEQPNLIVLDATIARVAGSQSNPEEQQIPNARFFDIKKDFSDVMAEFPSTIPSEQQFEQSARDLGIHKDSFIVVYDSKGIYSSPRAWWLFKTFGHANVAVLDGGLPEWKAHHFKTEFCQDNIKLTGDFKAKYNPSNVVYFESLDAIGKDSEFKIIDARSNDRFTSKVSEPRAGLRSGTIPSSVNLPYTALLEGNTFRSIKDWQSLFSGLAKSNQQLVFTCGSGITASVLSLAATILGYSNSVYDGSWTEYGTLTTETMEHPNKWSKDELLAYILLFIAHSDLDESKSEKEYILSRVDKSVYQRVHEKFEEDNDYQSIQNIVEAVKTHDYYRNDLADLFADIKLMAFADGEMDQMEKLAYNTLKKILK</sequence>
<evidence type="ECO:0000313" key="5">
    <source>
        <dbReference type="Proteomes" id="UP000199559"/>
    </source>
</evidence>
<dbReference type="STRING" id="1144750.SAMN05443431_10723"/>
<dbReference type="Proteomes" id="UP000199559">
    <property type="component" value="Unassembled WGS sequence"/>
</dbReference>
<dbReference type="PROSITE" id="PS50206">
    <property type="entry name" value="RHODANESE_3"/>
    <property type="match status" value="2"/>
</dbReference>